<evidence type="ECO:0000313" key="3">
    <source>
        <dbReference type="EMBL" id="KAA1400353.1"/>
    </source>
</evidence>
<evidence type="ECO:0000256" key="1">
    <source>
        <dbReference type="ARBA" id="ARBA00023125"/>
    </source>
</evidence>
<dbReference type="PANTHER" id="PTHR43214">
    <property type="entry name" value="TWO-COMPONENT RESPONSE REGULATOR"/>
    <property type="match status" value="1"/>
</dbReference>
<name>A0A5M4FL00_9ACTN</name>
<comment type="caution">
    <text evidence="3">The sequence shown here is derived from an EMBL/GenBank/DDBJ whole genome shotgun (WGS) entry which is preliminary data.</text>
</comment>
<dbReference type="Gene3D" id="1.10.10.10">
    <property type="entry name" value="Winged helix-like DNA-binding domain superfamily/Winged helix DNA-binding domain"/>
    <property type="match status" value="1"/>
</dbReference>
<dbReference type="GO" id="GO:0006355">
    <property type="term" value="P:regulation of DNA-templated transcription"/>
    <property type="evidence" value="ECO:0007669"/>
    <property type="project" value="InterPro"/>
</dbReference>
<dbReference type="InterPro" id="IPR036388">
    <property type="entry name" value="WH-like_DNA-bd_sf"/>
</dbReference>
<keyword evidence="1" id="KW-0238">DNA-binding</keyword>
<evidence type="ECO:0000313" key="4">
    <source>
        <dbReference type="Proteomes" id="UP000380867"/>
    </source>
</evidence>
<accession>A0A5M4FL00</accession>
<dbReference type="PANTHER" id="PTHR43214:SF43">
    <property type="entry name" value="TWO-COMPONENT RESPONSE REGULATOR"/>
    <property type="match status" value="1"/>
</dbReference>
<protein>
    <submittedName>
        <fullName evidence="3">Helix-turn-helix transcriptional regulator</fullName>
    </submittedName>
</protein>
<dbReference type="OrthoDB" id="3698411at2"/>
<keyword evidence="4" id="KW-1185">Reference proteome</keyword>
<dbReference type="Proteomes" id="UP000380867">
    <property type="component" value="Unassembled WGS sequence"/>
</dbReference>
<dbReference type="RefSeq" id="WP_149688446.1">
    <property type="nucleotide sequence ID" value="NZ_SDPQ02000001.1"/>
</dbReference>
<sequence>MSRTTDVSDDDLTVLRLLGRGLTTDAIARELGVSERTLRRRVRLICDRLGVKTPIEAVVWAARSRLI</sequence>
<dbReference type="InterPro" id="IPR016032">
    <property type="entry name" value="Sig_transdc_resp-reg_C-effctor"/>
</dbReference>
<dbReference type="GO" id="GO:0003677">
    <property type="term" value="F:DNA binding"/>
    <property type="evidence" value="ECO:0007669"/>
    <property type="project" value="UniProtKB-KW"/>
</dbReference>
<dbReference type="SUPFAM" id="SSF46894">
    <property type="entry name" value="C-terminal effector domain of the bipartite response regulators"/>
    <property type="match status" value="1"/>
</dbReference>
<dbReference type="PROSITE" id="PS50043">
    <property type="entry name" value="HTH_LUXR_2"/>
    <property type="match status" value="1"/>
</dbReference>
<dbReference type="SMART" id="SM00421">
    <property type="entry name" value="HTH_LUXR"/>
    <property type="match status" value="1"/>
</dbReference>
<gene>
    <name evidence="3" type="ORF">ESP70_006395</name>
</gene>
<dbReference type="AlphaFoldDB" id="A0A5M4FL00"/>
<proteinExistence type="predicted"/>
<dbReference type="InterPro" id="IPR039420">
    <property type="entry name" value="WalR-like"/>
</dbReference>
<organism evidence="3 4">
    <name type="scientific">Aeromicrobium ginsengisoli</name>
    <dbReference type="NCBI Taxonomy" id="363867"/>
    <lineage>
        <taxon>Bacteria</taxon>
        <taxon>Bacillati</taxon>
        <taxon>Actinomycetota</taxon>
        <taxon>Actinomycetes</taxon>
        <taxon>Propionibacteriales</taxon>
        <taxon>Nocardioidaceae</taxon>
        <taxon>Aeromicrobium</taxon>
    </lineage>
</organism>
<dbReference type="EMBL" id="SDPQ02000001">
    <property type="protein sequence ID" value="KAA1400353.1"/>
    <property type="molecule type" value="Genomic_DNA"/>
</dbReference>
<dbReference type="InterPro" id="IPR000792">
    <property type="entry name" value="Tscrpt_reg_LuxR_C"/>
</dbReference>
<reference evidence="3" key="1">
    <citation type="submission" date="2019-09" db="EMBL/GenBank/DDBJ databases">
        <authorList>
            <person name="Li J."/>
        </authorList>
    </citation>
    <scope>NUCLEOTIDE SEQUENCE [LARGE SCALE GENOMIC DNA]</scope>
    <source>
        <strain evidence="3">JCM 14732</strain>
    </source>
</reference>
<feature type="domain" description="HTH luxR-type" evidence="2">
    <location>
        <begin position="5"/>
        <end position="65"/>
    </location>
</feature>
<dbReference type="Pfam" id="PF00196">
    <property type="entry name" value="GerE"/>
    <property type="match status" value="1"/>
</dbReference>
<evidence type="ECO:0000259" key="2">
    <source>
        <dbReference type="PROSITE" id="PS50043"/>
    </source>
</evidence>